<evidence type="ECO:0000313" key="4">
    <source>
        <dbReference type="Proteomes" id="UP000469724"/>
    </source>
</evidence>
<name>A0A7K3NNA6_9BACT</name>
<feature type="non-terminal residue" evidence="3">
    <location>
        <position position="1"/>
    </location>
</feature>
<feature type="compositionally biased region" description="Pro residues" evidence="1">
    <location>
        <begin position="1"/>
        <end position="11"/>
    </location>
</feature>
<dbReference type="SUPFAM" id="SSF46689">
    <property type="entry name" value="Homeodomain-like"/>
    <property type="match status" value="1"/>
</dbReference>
<dbReference type="RefSeq" id="WP_211922199.1">
    <property type="nucleotide sequence ID" value="NZ_JAAGRQ010000056.1"/>
</dbReference>
<dbReference type="Gene3D" id="1.10.10.60">
    <property type="entry name" value="Homeodomain-like"/>
    <property type="match status" value="1"/>
</dbReference>
<dbReference type="Pfam" id="PF02954">
    <property type="entry name" value="HTH_8"/>
    <property type="match status" value="1"/>
</dbReference>
<dbReference type="PRINTS" id="PR01590">
    <property type="entry name" value="HTHFIS"/>
</dbReference>
<organism evidence="3 4">
    <name type="scientific">Desulfolutivibrio sulfodismutans</name>
    <dbReference type="NCBI Taxonomy" id="63561"/>
    <lineage>
        <taxon>Bacteria</taxon>
        <taxon>Pseudomonadati</taxon>
        <taxon>Thermodesulfobacteriota</taxon>
        <taxon>Desulfovibrionia</taxon>
        <taxon>Desulfovibrionales</taxon>
        <taxon>Desulfovibrionaceae</taxon>
        <taxon>Desulfolutivibrio</taxon>
    </lineage>
</organism>
<proteinExistence type="predicted"/>
<dbReference type="AlphaFoldDB" id="A0A7K3NNA6"/>
<keyword evidence="4" id="KW-1185">Reference proteome</keyword>
<evidence type="ECO:0000313" key="3">
    <source>
        <dbReference type="EMBL" id="NDY57668.1"/>
    </source>
</evidence>
<protein>
    <recommendedName>
        <fullName evidence="2">DNA binding HTH domain-containing protein</fullName>
    </recommendedName>
</protein>
<gene>
    <name evidence="3" type="ORF">G3N56_13100</name>
</gene>
<comment type="caution">
    <text evidence="3">The sequence shown here is derived from an EMBL/GenBank/DDBJ whole genome shotgun (WGS) entry which is preliminary data.</text>
</comment>
<dbReference type="InterPro" id="IPR009057">
    <property type="entry name" value="Homeodomain-like_sf"/>
</dbReference>
<evidence type="ECO:0000256" key="1">
    <source>
        <dbReference type="SAM" id="MobiDB-lite"/>
    </source>
</evidence>
<evidence type="ECO:0000259" key="2">
    <source>
        <dbReference type="Pfam" id="PF02954"/>
    </source>
</evidence>
<dbReference type="EMBL" id="JAAGRQ010000056">
    <property type="protein sequence ID" value="NDY57668.1"/>
    <property type="molecule type" value="Genomic_DNA"/>
</dbReference>
<accession>A0A7K3NNA6</accession>
<dbReference type="GO" id="GO:0043565">
    <property type="term" value="F:sequence-specific DNA binding"/>
    <property type="evidence" value="ECO:0007669"/>
    <property type="project" value="InterPro"/>
</dbReference>
<feature type="domain" description="DNA binding HTH" evidence="2">
    <location>
        <begin position="21"/>
        <end position="62"/>
    </location>
</feature>
<feature type="region of interest" description="Disordered" evidence="1">
    <location>
        <begin position="1"/>
        <end position="24"/>
    </location>
</feature>
<reference evidence="3 4" key="1">
    <citation type="submission" date="2020-02" db="EMBL/GenBank/DDBJ databases">
        <title>Comparative genomics of sulfur disproportionating microorganisms.</title>
        <authorList>
            <person name="Ward L.M."/>
            <person name="Bertran E."/>
            <person name="Johnston D.T."/>
        </authorList>
    </citation>
    <scope>NUCLEOTIDE SEQUENCE [LARGE SCALE GENOMIC DNA]</scope>
    <source>
        <strain evidence="3 4">DSM 3696</strain>
    </source>
</reference>
<dbReference type="InterPro" id="IPR002197">
    <property type="entry name" value="HTH_Fis"/>
</dbReference>
<sequence length="74" mass="8047">PAPAAPAPSAPQAPEGNQSLSLEESEKKAIIRALEESGWVQKDAAPLLGVSRRALNYKIQKYAIEIPRRRAGRK</sequence>
<dbReference type="Proteomes" id="UP000469724">
    <property type="component" value="Unassembled WGS sequence"/>
</dbReference>